<evidence type="ECO:0000313" key="9">
    <source>
        <dbReference type="EMBL" id="CCO46851.1"/>
    </source>
</evidence>
<protein>
    <submittedName>
        <fullName evidence="9">Ferric vibrioferrin transport system permease protein PvuC</fullName>
    </submittedName>
</protein>
<proteinExistence type="inferred from homology"/>
<dbReference type="Gene3D" id="1.10.3470.10">
    <property type="entry name" value="ABC transporter involved in vitamin B12 uptake, BtuC"/>
    <property type="match status" value="1"/>
</dbReference>
<dbReference type="PANTHER" id="PTHR30472">
    <property type="entry name" value="FERRIC ENTEROBACTIN TRANSPORT SYSTEM PERMEASE PROTEIN"/>
    <property type="match status" value="1"/>
</dbReference>
<comment type="similarity">
    <text evidence="2">Belongs to the binding-protein-dependent transport system permease family. FecCD subfamily.</text>
</comment>
<feature type="transmembrane region" description="Helical" evidence="8">
    <location>
        <begin position="72"/>
        <end position="89"/>
    </location>
</feature>
<accession>A0AAV2VQ90</accession>
<keyword evidence="6 8" id="KW-1133">Transmembrane helix</keyword>
<dbReference type="FunFam" id="1.10.3470.10:FF:000001">
    <property type="entry name" value="Vitamin B12 ABC transporter permease BtuC"/>
    <property type="match status" value="1"/>
</dbReference>
<keyword evidence="7 8" id="KW-0472">Membrane</keyword>
<evidence type="ECO:0000256" key="6">
    <source>
        <dbReference type="ARBA" id="ARBA00022989"/>
    </source>
</evidence>
<evidence type="ECO:0000256" key="1">
    <source>
        <dbReference type="ARBA" id="ARBA00004651"/>
    </source>
</evidence>
<organism evidence="9 10">
    <name type="scientific">Vibrio nigripulchritudo SOn1</name>
    <dbReference type="NCBI Taxonomy" id="1238450"/>
    <lineage>
        <taxon>Bacteria</taxon>
        <taxon>Pseudomonadati</taxon>
        <taxon>Pseudomonadota</taxon>
        <taxon>Gammaproteobacteria</taxon>
        <taxon>Vibrionales</taxon>
        <taxon>Vibrionaceae</taxon>
        <taxon>Vibrio</taxon>
    </lineage>
</organism>
<dbReference type="InterPro" id="IPR037294">
    <property type="entry name" value="ABC_BtuC-like"/>
</dbReference>
<dbReference type="GO" id="GO:0033214">
    <property type="term" value="P:siderophore-iron import into cell"/>
    <property type="evidence" value="ECO:0007669"/>
    <property type="project" value="TreeGrafter"/>
</dbReference>
<feature type="transmembrane region" description="Helical" evidence="8">
    <location>
        <begin position="207"/>
        <end position="229"/>
    </location>
</feature>
<keyword evidence="4" id="KW-1003">Cell membrane</keyword>
<dbReference type="GO" id="GO:0005886">
    <property type="term" value="C:plasma membrane"/>
    <property type="evidence" value="ECO:0007669"/>
    <property type="project" value="UniProtKB-SubCell"/>
</dbReference>
<evidence type="ECO:0000313" key="10">
    <source>
        <dbReference type="Proteomes" id="UP000018211"/>
    </source>
</evidence>
<comment type="caution">
    <text evidence="9">The sequence shown here is derived from an EMBL/GenBank/DDBJ whole genome shotgun (WGS) entry which is preliminary data.</text>
</comment>
<sequence>MTGSFSFSEKSAIRTSVVCFALFSLLLFGAGWSLINAPSFPMNWSDVSDFVLQQDGNAIHQQIISSIRLPRTLTAFLVGAGLAVAGLLMQSITRNPLASPSILGVSAGAAFAFAFASTGLLPWLAGVPILVATFFGAALSGTLVFFLAGLHTARPHPLRIVLAGIALNFLFISLTRAAVIYADENAYGVLHWLTGSVANTDWEDTNLVMPCVLIGLFVSVYLSFQLNLLKMGEEMMRSVGGSVFKVRGLACFVIVLLIAGCVSVAGPIAFIGLIAPHIAFFLVGSDVRYQLPVAALLGANLVLFSDIASRYISPGQESPVGIITTLFGALFFLAFVRFKLGRQS</sequence>
<evidence type="ECO:0000256" key="8">
    <source>
        <dbReference type="SAM" id="Phobius"/>
    </source>
</evidence>
<gene>
    <name evidence="9" type="primary">pvuC</name>
    <name evidence="9" type="ORF">VIBNISOn1_1900015</name>
</gene>
<dbReference type="SUPFAM" id="SSF81345">
    <property type="entry name" value="ABC transporter involved in vitamin B12 uptake, BtuC"/>
    <property type="match status" value="1"/>
</dbReference>
<feature type="transmembrane region" description="Helical" evidence="8">
    <location>
        <begin position="101"/>
        <end position="123"/>
    </location>
</feature>
<evidence type="ECO:0000256" key="7">
    <source>
        <dbReference type="ARBA" id="ARBA00023136"/>
    </source>
</evidence>
<feature type="transmembrane region" description="Helical" evidence="8">
    <location>
        <begin position="320"/>
        <end position="338"/>
    </location>
</feature>
<dbReference type="GO" id="GO:0022857">
    <property type="term" value="F:transmembrane transporter activity"/>
    <property type="evidence" value="ECO:0007669"/>
    <property type="project" value="InterPro"/>
</dbReference>
<reference evidence="9 10" key="1">
    <citation type="journal article" date="2013" name="ISME J.">
        <title>Comparative genomics of pathogenic lineages of Vibrio nigripulchritudo identifies virulence-associated traits.</title>
        <authorList>
            <person name="Goudenege D."/>
            <person name="Labreuche Y."/>
            <person name="Krin E."/>
            <person name="Ansquer D."/>
            <person name="Mangenot S."/>
            <person name="Calteau A."/>
            <person name="Medigue C."/>
            <person name="Mazel D."/>
            <person name="Polz M.F."/>
            <person name="Le Roux F."/>
        </authorList>
    </citation>
    <scope>NUCLEOTIDE SEQUENCE [LARGE SCALE GENOMIC DNA]</scope>
    <source>
        <strain evidence="9 10">SOn1</strain>
    </source>
</reference>
<evidence type="ECO:0000256" key="4">
    <source>
        <dbReference type="ARBA" id="ARBA00022475"/>
    </source>
</evidence>
<evidence type="ECO:0000256" key="2">
    <source>
        <dbReference type="ARBA" id="ARBA00007935"/>
    </source>
</evidence>
<feature type="transmembrane region" description="Helical" evidence="8">
    <location>
        <begin position="129"/>
        <end position="148"/>
    </location>
</feature>
<comment type="subcellular location">
    <subcellularLocation>
        <location evidence="1">Cell membrane</location>
        <topology evidence="1">Multi-pass membrane protein</topology>
    </subcellularLocation>
</comment>
<evidence type="ECO:0000256" key="3">
    <source>
        <dbReference type="ARBA" id="ARBA00022448"/>
    </source>
</evidence>
<dbReference type="AlphaFoldDB" id="A0AAV2VQ90"/>
<evidence type="ECO:0000256" key="5">
    <source>
        <dbReference type="ARBA" id="ARBA00022692"/>
    </source>
</evidence>
<feature type="transmembrane region" description="Helical" evidence="8">
    <location>
        <begin position="160"/>
        <end position="182"/>
    </location>
</feature>
<dbReference type="RefSeq" id="WP_022611889.1">
    <property type="nucleotide sequence ID" value="NZ_LK391965.1"/>
</dbReference>
<dbReference type="PANTHER" id="PTHR30472:SF1">
    <property type="entry name" value="FE(3+) DICITRATE TRANSPORT SYSTEM PERMEASE PROTEIN FECC-RELATED"/>
    <property type="match status" value="1"/>
</dbReference>
<dbReference type="InterPro" id="IPR000522">
    <property type="entry name" value="ABC_transptr_permease_BtuC"/>
</dbReference>
<dbReference type="Proteomes" id="UP000018211">
    <property type="component" value="Unassembled WGS sequence"/>
</dbReference>
<dbReference type="Pfam" id="PF01032">
    <property type="entry name" value="FecCD"/>
    <property type="match status" value="1"/>
</dbReference>
<feature type="transmembrane region" description="Helical" evidence="8">
    <location>
        <begin position="250"/>
        <end position="283"/>
    </location>
</feature>
<feature type="transmembrane region" description="Helical" evidence="8">
    <location>
        <begin position="12"/>
        <end position="35"/>
    </location>
</feature>
<keyword evidence="5 8" id="KW-0812">Transmembrane</keyword>
<name>A0AAV2VQ90_9VIBR</name>
<keyword evidence="3" id="KW-0813">Transport</keyword>
<dbReference type="CDD" id="cd06550">
    <property type="entry name" value="TM_ABC_iron-siderophores_like"/>
    <property type="match status" value="1"/>
</dbReference>
<dbReference type="EMBL" id="CAOF01000102">
    <property type="protein sequence ID" value="CCO46851.1"/>
    <property type="molecule type" value="Genomic_DNA"/>
</dbReference>